<evidence type="ECO:0000256" key="2">
    <source>
        <dbReference type="PIRSR" id="PIRSR601310-3"/>
    </source>
</evidence>
<evidence type="ECO:0000313" key="5">
    <source>
        <dbReference type="EMBL" id="ORZ39201.1"/>
    </source>
</evidence>
<evidence type="ECO:0000313" key="6">
    <source>
        <dbReference type="Proteomes" id="UP000193411"/>
    </source>
</evidence>
<dbReference type="OrthoDB" id="672793at2759"/>
<sequence>MTTPATCIFCRIIRKEIPSFKLVETEHIYSFLDIGPLSQGHALVIPKHHGEKLHEIPDTQLAAILPAAKQIVDVLRKETGMTDYNILQNNGRAAHQEVPHVHFHIIPKRENGEGLGVKWVPSEANKDMAKLKELHERLAAQL</sequence>
<feature type="short sequence motif" description="Histidine triad motif" evidence="2 3">
    <location>
        <begin position="100"/>
        <end position="104"/>
    </location>
</feature>
<dbReference type="PROSITE" id="PS51084">
    <property type="entry name" value="HIT_2"/>
    <property type="match status" value="1"/>
</dbReference>
<evidence type="ECO:0000256" key="1">
    <source>
        <dbReference type="PIRSR" id="PIRSR601310-1"/>
    </source>
</evidence>
<dbReference type="InterPro" id="IPR011146">
    <property type="entry name" value="HIT-like"/>
</dbReference>
<dbReference type="PRINTS" id="PR00332">
    <property type="entry name" value="HISTRIAD"/>
</dbReference>
<dbReference type="InterPro" id="IPR039384">
    <property type="entry name" value="HINT"/>
</dbReference>
<feature type="active site" description="Tele-AMP-histidine intermediate" evidence="1">
    <location>
        <position position="102"/>
    </location>
</feature>
<dbReference type="Proteomes" id="UP000193411">
    <property type="component" value="Unassembled WGS sequence"/>
</dbReference>
<reference evidence="5 6" key="1">
    <citation type="submission" date="2016-07" db="EMBL/GenBank/DDBJ databases">
        <title>Pervasive Adenine N6-methylation of Active Genes in Fungi.</title>
        <authorList>
            <consortium name="DOE Joint Genome Institute"/>
            <person name="Mondo S.J."/>
            <person name="Dannebaum R.O."/>
            <person name="Kuo R.C."/>
            <person name="Labutti K."/>
            <person name="Haridas S."/>
            <person name="Kuo A."/>
            <person name="Salamov A."/>
            <person name="Ahrendt S.R."/>
            <person name="Lipzen A."/>
            <person name="Sullivan W."/>
            <person name="Andreopoulos W.B."/>
            <person name="Clum A."/>
            <person name="Lindquist E."/>
            <person name="Daum C."/>
            <person name="Ramamoorthy G.K."/>
            <person name="Gryganskyi A."/>
            <person name="Culley D."/>
            <person name="Magnuson J.K."/>
            <person name="James T.Y."/>
            <person name="O'Malley M.A."/>
            <person name="Stajich J.E."/>
            <person name="Spatafora J.W."/>
            <person name="Visel A."/>
            <person name="Grigoriev I.V."/>
        </authorList>
    </citation>
    <scope>NUCLEOTIDE SEQUENCE [LARGE SCALE GENOMIC DNA]</scope>
    <source>
        <strain evidence="5 6">PL171</strain>
    </source>
</reference>
<dbReference type="PANTHER" id="PTHR46648">
    <property type="entry name" value="HIT FAMILY PROTEIN 1"/>
    <property type="match status" value="1"/>
</dbReference>
<dbReference type="GO" id="GO:0009117">
    <property type="term" value="P:nucleotide metabolic process"/>
    <property type="evidence" value="ECO:0007669"/>
    <property type="project" value="TreeGrafter"/>
</dbReference>
<dbReference type="SUPFAM" id="SSF54197">
    <property type="entry name" value="HIT-like"/>
    <property type="match status" value="1"/>
</dbReference>
<comment type="caution">
    <text evidence="5">The sequence shown here is derived from an EMBL/GenBank/DDBJ whole genome shotgun (WGS) entry which is preliminary data.</text>
</comment>
<dbReference type="CDD" id="cd01277">
    <property type="entry name" value="HINT_subgroup"/>
    <property type="match status" value="1"/>
</dbReference>
<dbReference type="InterPro" id="IPR019808">
    <property type="entry name" value="Histidine_triad_CS"/>
</dbReference>
<dbReference type="InterPro" id="IPR036265">
    <property type="entry name" value="HIT-like_sf"/>
</dbReference>
<dbReference type="AlphaFoldDB" id="A0A1Y2HZP4"/>
<dbReference type="PROSITE" id="PS00892">
    <property type="entry name" value="HIT_1"/>
    <property type="match status" value="1"/>
</dbReference>
<organism evidence="5 6">
    <name type="scientific">Catenaria anguillulae PL171</name>
    <dbReference type="NCBI Taxonomy" id="765915"/>
    <lineage>
        <taxon>Eukaryota</taxon>
        <taxon>Fungi</taxon>
        <taxon>Fungi incertae sedis</taxon>
        <taxon>Blastocladiomycota</taxon>
        <taxon>Blastocladiomycetes</taxon>
        <taxon>Blastocladiales</taxon>
        <taxon>Catenariaceae</taxon>
        <taxon>Catenaria</taxon>
    </lineage>
</organism>
<protein>
    <submittedName>
        <fullName evidence="5">HIT-like domain-containing protein</fullName>
    </submittedName>
</protein>
<keyword evidence="6" id="KW-1185">Reference proteome</keyword>
<evidence type="ECO:0000256" key="3">
    <source>
        <dbReference type="PROSITE-ProRule" id="PRU00464"/>
    </source>
</evidence>
<evidence type="ECO:0000259" key="4">
    <source>
        <dbReference type="PROSITE" id="PS51084"/>
    </source>
</evidence>
<dbReference type="GO" id="GO:0003824">
    <property type="term" value="F:catalytic activity"/>
    <property type="evidence" value="ECO:0007669"/>
    <property type="project" value="InterPro"/>
</dbReference>
<dbReference type="EMBL" id="MCFL01000006">
    <property type="protein sequence ID" value="ORZ39201.1"/>
    <property type="molecule type" value="Genomic_DNA"/>
</dbReference>
<dbReference type="PANTHER" id="PTHR46648:SF1">
    <property type="entry name" value="ADENOSINE 5'-MONOPHOSPHORAMIDASE HNT1"/>
    <property type="match status" value="1"/>
</dbReference>
<proteinExistence type="predicted"/>
<dbReference type="Gene3D" id="3.30.428.10">
    <property type="entry name" value="HIT-like"/>
    <property type="match status" value="1"/>
</dbReference>
<dbReference type="STRING" id="765915.A0A1Y2HZP4"/>
<feature type="domain" description="HIT" evidence="4">
    <location>
        <begin position="8"/>
        <end position="115"/>
    </location>
</feature>
<name>A0A1Y2HZP4_9FUNG</name>
<gene>
    <name evidence="5" type="ORF">BCR44DRAFT_29206</name>
</gene>
<accession>A0A1Y2HZP4</accession>
<dbReference type="Pfam" id="PF01230">
    <property type="entry name" value="HIT"/>
    <property type="match status" value="1"/>
</dbReference>
<dbReference type="InterPro" id="IPR001310">
    <property type="entry name" value="Histidine_triad_HIT"/>
</dbReference>